<dbReference type="InterPro" id="IPR011057">
    <property type="entry name" value="Mss4-like_sf"/>
</dbReference>
<evidence type="ECO:0000313" key="6">
    <source>
        <dbReference type="Proteomes" id="UP000622604"/>
    </source>
</evidence>
<name>A0A8H9I864_9ALTE</name>
<gene>
    <name evidence="5" type="ORF">GCM10011274_11030</name>
</gene>
<accession>A0A8H9I864</accession>
<reference evidence="5" key="1">
    <citation type="journal article" date="2014" name="Int. J. Syst. Evol. Microbiol.">
        <title>Complete genome sequence of Corynebacterium casei LMG S-19264T (=DSM 44701T), isolated from a smear-ripened cheese.</title>
        <authorList>
            <consortium name="US DOE Joint Genome Institute (JGI-PGF)"/>
            <person name="Walter F."/>
            <person name="Albersmeier A."/>
            <person name="Kalinowski J."/>
            <person name="Ruckert C."/>
        </authorList>
    </citation>
    <scope>NUCLEOTIDE SEQUENCE</scope>
    <source>
        <strain evidence="5">KCTC 32337</strain>
    </source>
</reference>
<dbReference type="RefSeq" id="WP_191865538.1">
    <property type="nucleotide sequence ID" value="NZ_BMZC01000003.1"/>
</dbReference>
<comment type="caution">
    <text evidence="5">The sequence shown here is derived from an EMBL/GenBank/DDBJ whole genome shotgun (WGS) entry which is preliminary data.</text>
</comment>
<dbReference type="EMBL" id="BMZC01000003">
    <property type="protein sequence ID" value="GGZ54794.1"/>
    <property type="molecule type" value="Genomic_DNA"/>
</dbReference>
<dbReference type="GO" id="GO:0046872">
    <property type="term" value="F:metal ion binding"/>
    <property type="evidence" value="ECO:0007669"/>
    <property type="project" value="UniProtKB-KW"/>
</dbReference>
<dbReference type="Proteomes" id="UP000622604">
    <property type="component" value="Unassembled WGS sequence"/>
</dbReference>
<comment type="similarity">
    <text evidence="1">Belongs to the Gfa family.</text>
</comment>
<evidence type="ECO:0000313" key="5">
    <source>
        <dbReference type="EMBL" id="GGZ54794.1"/>
    </source>
</evidence>
<dbReference type="SUPFAM" id="SSF51316">
    <property type="entry name" value="Mss4-like"/>
    <property type="match status" value="1"/>
</dbReference>
<proteinExistence type="inferred from homology"/>
<organism evidence="5 6">
    <name type="scientific">Paraglaciecola chathamensis</name>
    <dbReference type="NCBI Taxonomy" id="368405"/>
    <lineage>
        <taxon>Bacteria</taxon>
        <taxon>Pseudomonadati</taxon>
        <taxon>Pseudomonadota</taxon>
        <taxon>Gammaproteobacteria</taxon>
        <taxon>Alteromonadales</taxon>
        <taxon>Alteromonadaceae</taxon>
        <taxon>Paraglaciecola</taxon>
    </lineage>
</organism>
<dbReference type="PROSITE" id="PS51891">
    <property type="entry name" value="CENP_V_GFA"/>
    <property type="match status" value="1"/>
</dbReference>
<dbReference type="GO" id="GO:0016846">
    <property type="term" value="F:carbon-sulfur lyase activity"/>
    <property type="evidence" value="ECO:0007669"/>
    <property type="project" value="InterPro"/>
</dbReference>
<sequence length="136" mass="15000">MPYQASCNCDTVKMSLTLPNPLGHYQPRACDCDFCTALNVAYLSDTRGKLEVFSSGSIQVIQQGSEQALFAQCRHCADVLFVSYEFETGIKGAINANLLDDKHQLASVIAVSPKALSSTEKRERWLAVWMPLKVTP</sequence>
<evidence type="ECO:0000259" key="4">
    <source>
        <dbReference type="PROSITE" id="PS51891"/>
    </source>
</evidence>
<feature type="domain" description="CENP-V/GFA" evidence="4">
    <location>
        <begin position="3"/>
        <end position="120"/>
    </location>
</feature>
<evidence type="ECO:0000256" key="1">
    <source>
        <dbReference type="ARBA" id="ARBA00005495"/>
    </source>
</evidence>
<keyword evidence="3" id="KW-0862">Zinc</keyword>
<dbReference type="InterPro" id="IPR006913">
    <property type="entry name" value="CENP-V/GFA"/>
</dbReference>
<evidence type="ECO:0000256" key="2">
    <source>
        <dbReference type="ARBA" id="ARBA00022723"/>
    </source>
</evidence>
<evidence type="ECO:0000256" key="3">
    <source>
        <dbReference type="ARBA" id="ARBA00022833"/>
    </source>
</evidence>
<reference evidence="5" key="2">
    <citation type="submission" date="2020-09" db="EMBL/GenBank/DDBJ databases">
        <authorList>
            <person name="Sun Q."/>
            <person name="Kim S."/>
        </authorList>
    </citation>
    <scope>NUCLEOTIDE SEQUENCE</scope>
    <source>
        <strain evidence="5">KCTC 32337</strain>
    </source>
</reference>
<protein>
    <recommendedName>
        <fullName evidence="4">CENP-V/GFA domain-containing protein</fullName>
    </recommendedName>
</protein>
<dbReference type="AlphaFoldDB" id="A0A8H9I864"/>
<keyword evidence="2" id="KW-0479">Metal-binding</keyword>
<dbReference type="Gene3D" id="2.170.150.70">
    <property type="match status" value="1"/>
</dbReference>